<dbReference type="GO" id="GO:0016538">
    <property type="term" value="F:cyclin-dependent protein serine/threonine kinase regulator activity"/>
    <property type="evidence" value="ECO:0007669"/>
    <property type="project" value="InterPro"/>
</dbReference>
<accession>A0AAD1XPA7</accession>
<organism evidence="1 2">
    <name type="scientific">Euplotes crassus</name>
    <dbReference type="NCBI Taxonomy" id="5936"/>
    <lineage>
        <taxon>Eukaryota</taxon>
        <taxon>Sar</taxon>
        <taxon>Alveolata</taxon>
        <taxon>Ciliophora</taxon>
        <taxon>Intramacronucleata</taxon>
        <taxon>Spirotrichea</taxon>
        <taxon>Hypotrichia</taxon>
        <taxon>Euplotida</taxon>
        <taxon>Euplotidae</taxon>
        <taxon>Moneuplotes</taxon>
    </lineage>
</organism>
<dbReference type="EMBL" id="CAMPGE010017789">
    <property type="protein sequence ID" value="CAI2376246.1"/>
    <property type="molecule type" value="Genomic_DNA"/>
</dbReference>
<dbReference type="AlphaFoldDB" id="A0AAD1XPA7"/>
<comment type="caution">
    <text evidence="1">The sequence shown here is derived from an EMBL/GenBank/DDBJ whole genome shotgun (WGS) entry which is preliminary data.</text>
</comment>
<dbReference type="GO" id="GO:0006357">
    <property type="term" value="P:regulation of transcription by RNA polymerase II"/>
    <property type="evidence" value="ECO:0007669"/>
    <property type="project" value="InterPro"/>
</dbReference>
<protein>
    <recommendedName>
        <fullName evidence="3">Cyclin N-terminal domain-containing protein</fullName>
    </recommendedName>
</protein>
<dbReference type="Gene3D" id="1.10.472.10">
    <property type="entry name" value="Cyclin-like"/>
    <property type="match status" value="2"/>
</dbReference>
<keyword evidence="2" id="KW-1185">Reference proteome</keyword>
<evidence type="ECO:0000313" key="2">
    <source>
        <dbReference type="Proteomes" id="UP001295684"/>
    </source>
</evidence>
<gene>
    <name evidence="1" type="ORF">ECRASSUSDP1_LOCUS17615</name>
</gene>
<evidence type="ECO:0008006" key="3">
    <source>
        <dbReference type="Google" id="ProtNLM"/>
    </source>
</evidence>
<dbReference type="SUPFAM" id="SSF47954">
    <property type="entry name" value="Cyclin-like"/>
    <property type="match status" value="2"/>
</dbReference>
<proteinExistence type="predicted"/>
<evidence type="ECO:0000313" key="1">
    <source>
        <dbReference type="EMBL" id="CAI2376246.1"/>
    </source>
</evidence>
<name>A0AAD1XPA7_EUPCR</name>
<dbReference type="Proteomes" id="UP001295684">
    <property type="component" value="Unassembled WGS sequence"/>
</dbReference>
<dbReference type="InterPro" id="IPR043198">
    <property type="entry name" value="Cyclin/Ssn8"/>
</dbReference>
<sequence>MESADQCGLRMLKLEEINKNINTYQQISTEMQEDLRIGNCRAIIGMAEVMKDQSKFTQRTMSGAMWLTSYFFYKKSYLNYDRFGICIAALFLCSKIFNEYIATKYYCESYYKIMFVHRGVIPKPLDEKKLKEIDGKLLKNEALLIELLITECKTLPLHEAVESYSLMDSFLQKLFSSDEDELKKVKKAAIFFLNDSFYTVASLVHKPCDVVLACILLGAQTMNVGYPGKKYYDFKKIKLAMSKDKFDKPSKYWYKWVNPEIDMENVNEVVTSISNFYTKISSK</sequence>
<reference evidence="1" key="1">
    <citation type="submission" date="2023-07" db="EMBL/GenBank/DDBJ databases">
        <authorList>
            <consortium name="AG Swart"/>
            <person name="Singh M."/>
            <person name="Singh A."/>
            <person name="Seah K."/>
            <person name="Emmerich C."/>
        </authorList>
    </citation>
    <scope>NUCLEOTIDE SEQUENCE</scope>
    <source>
        <strain evidence="1">DP1</strain>
    </source>
</reference>
<dbReference type="PANTHER" id="PTHR10026">
    <property type="entry name" value="CYCLIN"/>
    <property type="match status" value="1"/>
</dbReference>
<dbReference type="InterPro" id="IPR036915">
    <property type="entry name" value="Cyclin-like_sf"/>
</dbReference>